<dbReference type="SUPFAM" id="SSF53822">
    <property type="entry name" value="Periplasmic binding protein-like I"/>
    <property type="match status" value="1"/>
</dbReference>
<dbReference type="InterPro" id="IPR046335">
    <property type="entry name" value="LacI/GalR-like_sensor"/>
</dbReference>
<feature type="domain" description="HTH lacI-type" evidence="4">
    <location>
        <begin position="14"/>
        <end position="68"/>
    </location>
</feature>
<evidence type="ECO:0000259" key="4">
    <source>
        <dbReference type="PROSITE" id="PS50932"/>
    </source>
</evidence>
<keyword evidence="2" id="KW-0238">DNA-binding</keyword>
<dbReference type="EMBL" id="JAOYFC010000001">
    <property type="protein sequence ID" value="MCV6823909.1"/>
    <property type="molecule type" value="Genomic_DNA"/>
</dbReference>
<dbReference type="InterPro" id="IPR000843">
    <property type="entry name" value="HTH_LacI"/>
</dbReference>
<dbReference type="RefSeq" id="WP_263952737.1">
    <property type="nucleotide sequence ID" value="NZ_JAOYFC010000001.1"/>
</dbReference>
<dbReference type="PANTHER" id="PTHR30146:SF155">
    <property type="entry name" value="ALANINE RACEMASE"/>
    <property type="match status" value="1"/>
</dbReference>
<dbReference type="Pfam" id="PF13377">
    <property type="entry name" value="Peripla_BP_3"/>
    <property type="match status" value="1"/>
</dbReference>
<dbReference type="PANTHER" id="PTHR30146">
    <property type="entry name" value="LACI-RELATED TRANSCRIPTIONAL REPRESSOR"/>
    <property type="match status" value="1"/>
</dbReference>
<dbReference type="CDD" id="cd01392">
    <property type="entry name" value="HTH_LacI"/>
    <property type="match status" value="1"/>
</dbReference>
<dbReference type="SUPFAM" id="SSF47413">
    <property type="entry name" value="lambda repressor-like DNA-binding domains"/>
    <property type="match status" value="1"/>
</dbReference>
<evidence type="ECO:0000313" key="6">
    <source>
        <dbReference type="Proteomes" id="UP001208041"/>
    </source>
</evidence>
<organism evidence="5 6">
    <name type="scientific">Halocynthiibacter halioticoli</name>
    <dbReference type="NCBI Taxonomy" id="2986804"/>
    <lineage>
        <taxon>Bacteria</taxon>
        <taxon>Pseudomonadati</taxon>
        <taxon>Pseudomonadota</taxon>
        <taxon>Alphaproteobacteria</taxon>
        <taxon>Rhodobacterales</taxon>
        <taxon>Paracoccaceae</taxon>
        <taxon>Halocynthiibacter</taxon>
    </lineage>
</organism>
<dbReference type="Proteomes" id="UP001208041">
    <property type="component" value="Unassembled WGS sequence"/>
</dbReference>
<evidence type="ECO:0000256" key="2">
    <source>
        <dbReference type="ARBA" id="ARBA00023125"/>
    </source>
</evidence>
<dbReference type="Gene3D" id="3.40.50.2300">
    <property type="match status" value="2"/>
</dbReference>
<dbReference type="GO" id="GO:0000976">
    <property type="term" value="F:transcription cis-regulatory region binding"/>
    <property type="evidence" value="ECO:0007669"/>
    <property type="project" value="TreeGrafter"/>
</dbReference>
<accession>A0AAE3IY61</accession>
<dbReference type="PROSITE" id="PS50932">
    <property type="entry name" value="HTH_LACI_2"/>
    <property type="match status" value="1"/>
</dbReference>
<dbReference type="InterPro" id="IPR028082">
    <property type="entry name" value="Peripla_BP_I"/>
</dbReference>
<dbReference type="SMART" id="SM00354">
    <property type="entry name" value="HTH_LACI"/>
    <property type="match status" value="1"/>
</dbReference>
<name>A0AAE3IY61_9RHOB</name>
<sequence>MKPKPVSSAGARRTTISDVANALGMAKGTVSRALNGYSDISEGTRLRVQNMARQMDYRPLSHAQAIRTGRVRSLGLVLQTGEYDGHSPMLADFLAGIAHEVGTQGWTLTVGAATTMQDTLATLKSLSEERKADGFIIPRTYTNDPRVDLLRRLEIPFVLYGRTQDPQDCAWYDIHGGEAMSDAVARLVSFGHRRIAFINGGVEYYYSRLRLAGYYAGLDQEGMTRESALLRQGAVTEEQGEAAALELLHQDSPPTAIICAVDRAALGVFRALRRFGLTAGQEVSVIGYDGIAEGAFARPQLTTFAVDTYKAGNRLAHLLIARLLGSPVEGLRETDVAALVARDSDGPAKVTSEELAVILRQNSTQNT</sequence>
<keyword evidence="6" id="KW-1185">Reference proteome</keyword>
<evidence type="ECO:0000256" key="1">
    <source>
        <dbReference type="ARBA" id="ARBA00023015"/>
    </source>
</evidence>
<keyword evidence="1" id="KW-0805">Transcription regulation</keyword>
<keyword evidence="3" id="KW-0804">Transcription</keyword>
<dbReference type="Gene3D" id="1.10.260.40">
    <property type="entry name" value="lambda repressor-like DNA-binding domains"/>
    <property type="match status" value="1"/>
</dbReference>
<gene>
    <name evidence="5" type="ORF">OH136_05010</name>
</gene>
<evidence type="ECO:0000256" key="3">
    <source>
        <dbReference type="ARBA" id="ARBA00023163"/>
    </source>
</evidence>
<dbReference type="CDD" id="cd20010">
    <property type="entry name" value="PBP1_AglR-like"/>
    <property type="match status" value="1"/>
</dbReference>
<dbReference type="AlphaFoldDB" id="A0AAE3IY61"/>
<dbReference type="GO" id="GO:0003700">
    <property type="term" value="F:DNA-binding transcription factor activity"/>
    <property type="evidence" value="ECO:0007669"/>
    <property type="project" value="TreeGrafter"/>
</dbReference>
<protein>
    <submittedName>
        <fullName evidence="5">Substrate-binding domain-containing protein</fullName>
    </submittedName>
</protein>
<dbReference type="Pfam" id="PF00356">
    <property type="entry name" value="LacI"/>
    <property type="match status" value="1"/>
</dbReference>
<reference evidence="5" key="1">
    <citation type="submission" date="2022-10" db="EMBL/GenBank/DDBJ databases">
        <authorList>
            <person name="Yue Y."/>
        </authorList>
    </citation>
    <scope>NUCLEOTIDE SEQUENCE</scope>
    <source>
        <strain evidence="5">Z654</strain>
    </source>
</reference>
<dbReference type="InterPro" id="IPR010982">
    <property type="entry name" value="Lambda_DNA-bd_dom_sf"/>
</dbReference>
<comment type="caution">
    <text evidence="5">The sequence shown here is derived from an EMBL/GenBank/DDBJ whole genome shotgun (WGS) entry which is preliminary data.</text>
</comment>
<evidence type="ECO:0000313" key="5">
    <source>
        <dbReference type="EMBL" id="MCV6823909.1"/>
    </source>
</evidence>
<proteinExistence type="predicted"/>